<reference evidence="2" key="1">
    <citation type="journal article" date="2018" name="Nat. Microbiol.">
        <title>Leveraging single-cell genomics to expand the fungal tree of life.</title>
        <authorList>
            <person name="Ahrendt S.R."/>
            <person name="Quandt C.A."/>
            <person name="Ciobanu D."/>
            <person name="Clum A."/>
            <person name="Salamov A."/>
            <person name="Andreopoulos B."/>
            <person name="Cheng J.F."/>
            <person name="Woyke T."/>
            <person name="Pelin A."/>
            <person name="Henrissat B."/>
            <person name="Reynolds N.K."/>
            <person name="Benny G.L."/>
            <person name="Smith M.E."/>
            <person name="James T.Y."/>
            <person name="Grigoriev I.V."/>
        </authorList>
    </citation>
    <scope>NUCLEOTIDE SEQUENCE [LARGE SCALE GENOMIC DNA]</scope>
    <source>
        <strain evidence="2">Baker2002</strain>
    </source>
</reference>
<proteinExistence type="predicted"/>
<evidence type="ECO:0000313" key="1">
    <source>
        <dbReference type="EMBL" id="RKP28718.1"/>
    </source>
</evidence>
<dbReference type="EMBL" id="ML004644">
    <property type="protein sequence ID" value="RKP28718.1"/>
    <property type="molecule type" value="Genomic_DNA"/>
</dbReference>
<accession>A0A4P9Z890</accession>
<protein>
    <submittedName>
        <fullName evidence="1">Uncharacterized protein</fullName>
    </submittedName>
</protein>
<dbReference type="AlphaFoldDB" id="A0A4P9Z890"/>
<feature type="non-terminal residue" evidence="1">
    <location>
        <position position="1"/>
    </location>
</feature>
<gene>
    <name evidence="1" type="ORF">METBISCDRAFT_28847</name>
</gene>
<dbReference type="Proteomes" id="UP000268321">
    <property type="component" value="Unassembled WGS sequence"/>
</dbReference>
<name>A0A4P9Z890_9ASCO</name>
<sequence>KPLPWVLEADDTDERNKQVIKNLIDFFFEQPNYRYFLSRYESLRFVDSHAFTLDDGSDGDDGLLLLHMILVLAVRRLSPVRYNLIGITDVPVTAEEMHFRSYILCAEYHFADQQ</sequence>
<keyword evidence="2" id="KW-1185">Reference proteome</keyword>
<organism evidence="1 2">
    <name type="scientific">Metschnikowia bicuspidata</name>
    <dbReference type="NCBI Taxonomy" id="27322"/>
    <lineage>
        <taxon>Eukaryota</taxon>
        <taxon>Fungi</taxon>
        <taxon>Dikarya</taxon>
        <taxon>Ascomycota</taxon>
        <taxon>Saccharomycotina</taxon>
        <taxon>Pichiomycetes</taxon>
        <taxon>Metschnikowiaceae</taxon>
        <taxon>Metschnikowia</taxon>
    </lineage>
</organism>
<dbReference type="OrthoDB" id="435881at2759"/>
<evidence type="ECO:0000313" key="2">
    <source>
        <dbReference type="Proteomes" id="UP000268321"/>
    </source>
</evidence>